<feature type="transmembrane region" description="Helical" evidence="1">
    <location>
        <begin position="7"/>
        <end position="28"/>
    </location>
</feature>
<sequence>MNWVVAMLFVVGSVVFVINAALGLAPFLDPSLAFPTLATIALPGTILIGATMFMTGGILGVFAAFNAERGTLEKSDTKSIEGGANIVYRPALISSPAWVWIPSAADAATVLRTVPFRAGLMQLSGGLILSTSAAAGIPGLLDPNNLFITQALVFMPQVIGGSMFFFANFALMVYAQDTWHKPKFASAEWQGALWNALGSTGFALTGVLLLESDIFGASAVSFAGSFAFLIEALFSGTC</sequence>
<evidence type="ECO:0000313" key="3">
    <source>
        <dbReference type="Proteomes" id="UP001055115"/>
    </source>
</evidence>
<feature type="transmembrane region" description="Helical" evidence="1">
    <location>
        <begin position="147"/>
        <end position="171"/>
    </location>
</feature>
<evidence type="ECO:0000313" key="2">
    <source>
        <dbReference type="EMBL" id="GKT45241.1"/>
    </source>
</evidence>
<keyword evidence="1" id="KW-1133">Transmembrane helix</keyword>
<comment type="caution">
    <text evidence="2">The sequence shown here is derived from an EMBL/GenBank/DDBJ whole genome shotgun (WGS) entry which is preliminary data.</text>
</comment>
<evidence type="ECO:0008006" key="4">
    <source>
        <dbReference type="Google" id="ProtNLM"/>
    </source>
</evidence>
<keyword evidence="1" id="KW-0812">Transmembrane</keyword>
<accession>A0AA37LBC5</accession>
<name>A0AA37LBC5_9PEZI</name>
<feature type="transmembrane region" description="Helical" evidence="1">
    <location>
        <begin position="215"/>
        <end position="234"/>
    </location>
</feature>
<feature type="transmembrane region" description="Helical" evidence="1">
    <location>
        <begin position="40"/>
        <end position="65"/>
    </location>
</feature>
<reference evidence="2 3" key="1">
    <citation type="submission" date="2022-03" db="EMBL/GenBank/DDBJ databases">
        <title>Genome data of Colletotrichum spp.</title>
        <authorList>
            <person name="Utami Y.D."/>
            <person name="Hiruma K."/>
        </authorList>
    </citation>
    <scope>NUCLEOTIDE SEQUENCE [LARGE SCALE GENOMIC DNA]</scope>
    <source>
        <strain evidence="2 3">MAFF 239500</strain>
    </source>
</reference>
<proteinExistence type="predicted"/>
<gene>
    <name evidence="2" type="ORF">ColSpa_05422</name>
</gene>
<evidence type="ECO:0000256" key="1">
    <source>
        <dbReference type="SAM" id="Phobius"/>
    </source>
</evidence>
<keyword evidence="3" id="KW-1185">Reference proteome</keyword>
<dbReference type="RefSeq" id="XP_049127591.1">
    <property type="nucleotide sequence ID" value="XM_049271634.1"/>
</dbReference>
<keyword evidence="1" id="KW-0472">Membrane</keyword>
<feature type="transmembrane region" description="Helical" evidence="1">
    <location>
        <begin position="120"/>
        <end position="141"/>
    </location>
</feature>
<protein>
    <recommendedName>
        <fullName evidence="4">Integral membrane protein</fullName>
    </recommendedName>
</protein>
<dbReference type="EMBL" id="BQXU01000012">
    <property type="protein sequence ID" value="GKT45241.1"/>
    <property type="molecule type" value="Genomic_DNA"/>
</dbReference>
<dbReference type="GeneID" id="73326224"/>
<dbReference type="Proteomes" id="UP001055115">
    <property type="component" value="Unassembled WGS sequence"/>
</dbReference>
<organism evidence="2 3">
    <name type="scientific">Colletotrichum spaethianum</name>
    <dbReference type="NCBI Taxonomy" id="700344"/>
    <lineage>
        <taxon>Eukaryota</taxon>
        <taxon>Fungi</taxon>
        <taxon>Dikarya</taxon>
        <taxon>Ascomycota</taxon>
        <taxon>Pezizomycotina</taxon>
        <taxon>Sordariomycetes</taxon>
        <taxon>Hypocreomycetidae</taxon>
        <taxon>Glomerellales</taxon>
        <taxon>Glomerellaceae</taxon>
        <taxon>Colletotrichum</taxon>
        <taxon>Colletotrichum spaethianum species complex</taxon>
    </lineage>
</organism>
<feature type="transmembrane region" description="Helical" evidence="1">
    <location>
        <begin position="192"/>
        <end position="209"/>
    </location>
</feature>
<dbReference type="AlphaFoldDB" id="A0AA37LBC5"/>